<dbReference type="NCBIfam" id="TIGR01093">
    <property type="entry name" value="aroD"/>
    <property type="match status" value="1"/>
</dbReference>
<dbReference type="Gene3D" id="3.40.50.10860">
    <property type="entry name" value="Leucine Dehydrogenase, chain A, domain 1"/>
    <property type="match status" value="1"/>
</dbReference>
<dbReference type="CDD" id="cd12148">
    <property type="entry name" value="fungal_TF_MHR"/>
    <property type="match status" value="1"/>
</dbReference>
<feature type="compositionally biased region" description="Pro residues" evidence="6">
    <location>
        <begin position="1316"/>
        <end position="1330"/>
    </location>
</feature>
<dbReference type="PANTHER" id="PTHR47338:SF4">
    <property type="entry name" value="ZN(II)2CYS6 TRANSCRIPTION FACTOR (EUROFUNG)"/>
    <property type="match status" value="1"/>
</dbReference>
<dbReference type="CDD" id="cd00502">
    <property type="entry name" value="DHQase_I"/>
    <property type="match status" value="1"/>
</dbReference>
<dbReference type="PANTHER" id="PTHR47338">
    <property type="entry name" value="ZN(II)2CYS6 TRANSCRIPTION FACTOR (EUROFUNG)-RELATED"/>
    <property type="match status" value="1"/>
</dbReference>
<keyword evidence="9" id="KW-1185">Reference proteome</keyword>
<evidence type="ECO:0000256" key="3">
    <source>
        <dbReference type="ARBA" id="ARBA00023015"/>
    </source>
</evidence>
<evidence type="ECO:0000256" key="6">
    <source>
        <dbReference type="SAM" id="MobiDB-lite"/>
    </source>
</evidence>
<dbReference type="SUPFAM" id="SSF51569">
    <property type="entry name" value="Aldolase"/>
    <property type="match status" value="1"/>
</dbReference>
<dbReference type="Pfam" id="PF04082">
    <property type="entry name" value="Fungal_trans"/>
    <property type="match status" value="1"/>
</dbReference>
<feature type="compositionally biased region" description="Polar residues" evidence="6">
    <location>
        <begin position="1368"/>
        <end position="1383"/>
    </location>
</feature>
<dbReference type="Gene3D" id="3.20.20.70">
    <property type="entry name" value="Aldolase class I"/>
    <property type="match status" value="1"/>
</dbReference>
<organism evidence="8 9">
    <name type="scientific">Lasallia pustulata</name>
    <dbReference type="NCBI Taxonomy" id="136370"/>
    <lineage>
        <taxon>Eukaryota</taxon>
        <taxon>Fungi</taxon>
        <taxon>Dikarya</taxon>
        <taxon>Ascomycota</taxon>
        <taxon>Pezizomycotina</taxon>
        <taxon>Lecanoromycetes</taxon>
        <taxon>OSLEUM clade</taxon>
        <taxon>Umbilicariomycetidae</taxon>
        <taxon>Umbilicariales</taxon>
        <taxon>Umbilicariaceae</taxon>
        <taxon>Lasallia</taxon>
    </lineage>
</organism>
<evidence type="ECO:0000256" key="5">
    <source>
        <dbReference type="ARBA" id="ARBA00023242"/>
    </source>
</evidence>
<dbReference type="GO" id="GO:0005634">
    <property type="term" value="C:nucleus"/>
    <property type="evidence" value="ECO:0007669"/>
    <property type="project" value="UniProtKB-SubCell"/>
</dbReference>
<feature type="compositionally biased region" description="Low complexity" evidence="6">
    <location>
        <begin position="1384"/>
        <end position="1399"/>
    </location>
</feature>
<dbReference type="FunFam" id="3.20.20.70:FF:000135">
    <property type="entry name" value="Pentafunctional AROM polypeptide"/>
    <property type="match status" value="1"/>
</dbReference>
<dbReference type="GO" id="GO:0006351">
    <property type="term" value="P:DNA-templated transcription"/>
    <property type="evidence" value="ECO:0007669"/>
    <property type="project" value="InterPro"/>
</dbReference>
<proteinExistence type="predicted"/>
<evidence type="ECO:0000259" key="7">
    <source>
        <dbReference type="SMART" id="SM00906"/>
    </source>
</evidence>
<dbReference type="InterPro" id="IPR007219">
    <property type="entry name" value="XnlR_reg_dom"/>
</dbReference>
<sequence length="1495" mass="164394">MAMLTNTPASMAPRISNGSTPISNDSTLKLGGTGDPLRPHLNGSIPISNISTLTFGGTQDRFRPQIGDRRTVVVAFNPERENIVYTVADILGKPWRMARCFADVAEGEAAVIGIRSQDAKEDLNHHFTSHMVIIHTHCVEKGTPTPPDPALSNGCDYEFLYTQEPFYRRDLARFLSIILGQSTFHEDVIRRDRSYHISTTFADVRTGLSNLDILTVGADAVEFRVDLLKEPRPDGSHGAVPSLKYVGEQIMVLRQRTELPIIFTIRCTNENGKFPMGDPNLNFEYLSRAIQWGVEYIDVELWLPEDLRVRLAQKKGTSKIISAFHDFSGNWKWPSPEAQTVFERSAKYADIVKMIVMIQTVAENYQLEYFRSTIKANSPVPPLLAVNMGPMGRLSRASNTLLSPITHPLLPMIAAPGQVSMAEINETLHTIDQLPKRDIYAIGNFRSSPQAVFFEKCFNELGLPHHFVCVESGPSVEGLIMQPKFGGASFLSSPLPTPQCSFLPSLTEAARAIGSIDTIVVRHEGDQHNFVGENATWKGIRATLTRDFVPSAYQGQPALVLSNTEVEAGPAIYALRDLHIGTIHTVGFKAHGPLAAGLVPFTTMDCVKKVEQPFVIISALPPAKSLLVSPLLRHYGVNGVKGRPAPKGGGKVFLDLAHGSRKGDPMAVAASSGWRAYGTADVCAWTTVETLRLLVGQNVPFDFKTEDQVQSSQANLRSLQCLSVSLHIWSVPRIHGSCSDSIEKGADAIPKKRGPKTDVLEALVKRVDGLEKQLRHEQDEEQVASPVEKKEPITSPDLQPDSGPLVKRQRVETSGLDECATFSSPPRGKTASTVRPDVLLDTYFFRVHDKPYHILDETTTRQQYRQKQIPPCLLMAIFAVSSRYANHPDGYHGTVLSSQGYANRARSELNIDEPSIENLQTLLLLSLAFFAMGKGRRAYMMLSSGIGTALAQELHRECPDTTNVTYAERETRRRIFWTCYLMDRFAACGSQRPSLIADDSIFLRLPRWPSQTHGITNEGERFINGSNLQYSIGAGRPSQGSMGMLIDIVRILGVANRYLGAGGVKGDSHFPWHPSSSLSKIRQELDVWASGTQETFATVETLFAQADSTTLILSKMVYHLIHCLIYRPFLPVDLSELRGSGQHQSWQVEATNLCFLHANSITELIQLGKPSPIMVWPAFVGYCIATAGTVHVHGSHYKGEEGEVFVSSPDYLSREMQMLSELRFIWAAAQHQRDTVQTIYGCHAEIIKSLNNNSVGFPSAFNYDDFFDRYPDQNLDGAYMAFTDVVVESTPESLHIDNRNNAYQYRPPALKTMPSAPQPLPMPAPVPQHPVFPQLNGHHRSHAEPTLQTSPDAPTLSSADHLAHLTPRLSNLPNPTSPTSHQHLPSLSTTPFSLKSSFSPLPPDPYDPIFCMPVAHTPHGSSSRTFAPPAVAHALIPAGVPGGGGQTGNAVGVGNDGAEAEKDPFLSLLEQLAENEHSRGGPSELDYYLSAAGEG</sequence>
<feature type="compositionally biased region" description="Polar residues" evidence="6">
    <location>
        <begin position="1346"/>
        <end position="1358"/>
    </location>
</feature>
<dbReference type="Proteomes" id="UP000192927">
    <property type="component" value="Unassembled WGS sequence"/>
</dbReference>
<dbReference type="GO" id="GO:0000981">
    <property type="term" value="F:DNA-binding transcription factor activity, RNA polymerase II-specific"/>
    <property type="evidence" value="ECO:0007669"/>
    <property type="project" value="InterPro"/>
</dbReference>
<dbReference type="Pfam" id="PF01487">
    <property type="entry name" value="DHquinase_I"/>
    <property type="match status" value="1"/>
</dbReference>
<keyword evidence="3" id="KW-0805">Transcription regulation</keyword>
<keyword evidence="2" id="KW-0479">Metal-binding</keyword>
<keyword evidence="4" id="KW-0804">Transcription</keyword>
<protein>
    <submittedName>
        <fullName evidence="8">Pentafunctional arom</fullName>
    </submittedName>
</protein>
<dbReference type="EMBL" id="FWEW01003696">
    <property type="protein sequence ID" value="SLM40410.1"/>
    <property type="molecule type" value="Genomic_DNA"/>
</dbReference>
<evidence type="ECO:0000313" key="8">
    <source>
        <dbReference type="EMBL" id="SLM40410.1"/>
    </source>
</evidence>
<feature type="region of interest" description="Disordered" evidence="6">
    <location>
        <begin position="1"/>
        <end position="35"/>
    </location>
</feature>
<dbReference type="InterPro" id="IPR001381">
    <property type="entry name" value="DHquinase_I"/>
</dbReference>
<dbReference type="GO" id="GO:0008270">
    <property type="term" value="F:zinc ion binding"/>
    <property type="evidence" value="ECO:0007669"/>
    <property type="project" value="InterPro"/>
</dbReference>
<reference evidence="9" key="1">
    <citation type="submission" date="2017-03" db="EMBL/GenBank/DDBJ databases">
        <authorList>
            <person name="Sharma R."/>
            <person name="Thines M."/>
        </authorList>
    </citation>
    <scope>NUCLEOTIDE SEQUENCE [LARGE SCALE GENOMIC DNA]</scope>
</reference>
<accession>A0A1W5DBQ1</accession>
<dbReference type="SMART" id="SM00906">
    <property type="entry name" value="Fungal_trans"/>
    <property type="match status" value="1"/>
</dbReference>
<name>A0A1W5DBQ1_9LECA</name>
<feature type="region of interest" description="Disordered" evidence="6">
    <location>
        <begin position="1309"/>
        <end position="1399"/>
    </location>
</feature>
<evidence type="ECO:0000256" key="4">
    <source>
        <dbReference type="ARBA" id="ARBA00023163"/>
    </source>
</evidence>
<dbReference type="GO" id="GO:0003677">
    <property type="term" value="F:DNA binding"/>
    <property type="evidence" value="ECO:0007669"/>
    <property type="project" value="InterPro"/>
</dbReference>
<feature type="region of interest" description="Disordered" evidence="6">
    <location>
        <begin position="774"/>
        <end position="804"/>
    </location>
</feature>
<evidence type="ECO:0000313" key="9">
    <source>
        <dbReference type="Proteomes" id="UP000192927"/>
    </source>
</evidence>
<evidence type="ECO:0000256" key="2">
    <source>
        <dbReference type="ARBA" id="ARBA00022723"/>
    </source>
</evidence>
<feature type="compositionally biased region" description="Polar residues" evidence="6">
    <location>
        <begin position="16"/>
        <end position="27"/>
    </location>
</feature>
<dbReference type="InterPro" id="IPR013785">
    <property type="entry name" value="Aldolase_TIM"/>
</dbReference>
<feature type="region of interest" description="Disordered" evidence="6">
    <location>
        <begin position="1474"/>
        <end position="1495"/>
    </location>
</feature>
<dbReference type="GO" id="GO:0003855">
    <property type="term" value="F:3-dehydroquinate dehydratase activity"/>
    <property type="evidence" value="ECO:0007669"/>
    <property type="project" value="InterPro"/>
</dbReference>
<evidence type="ECO:0000256" key="1">
    <source>
        <dbReference type="ARBA" id="ARBA00004123"/>
    </source>
</evidence>
<comment type="subcellular location">
    <subcellularLocation>
        <location evidence="1">Nucleus</location>
    </subcellularLocation>
</comment>
<dbReference type="InterPro" id="IPR050815">
    <property type="entry name" value="TF_fung"/>
</dbReference>
<keyword evidence="5" id="KW-0539">Nucleus</keyword>
<feature type="domain" description="Xylanolytic transcriptional activator regulatory" evidence="7">
    <location>
        <begin position="938"/>
        <end position="1012"/>
    </location>
</feature>